<protein>
    <submittedName>
        <fullName evidence="2">Uncharacterized protein</fullName>
    </submittedName>
</protein>
<feature type="region of interest" description="Disordered" evidence="1">
    <location>
        <begin position="176"/>
        <end position="197"/>
    </location>
</feature>
<dbReference type="Proteomes" id="UP000683000">
    <property type="component" value="Unassembled WGS sequence"/>
</dbReference>
<comment type="caution">
    <text evidence="2">The sequence shown here is derived from an EMBL/GenBank/DDBJ whole genome shotgun (WGS) entry which is preliminary data.</text>
</comment>
<accession>A0A8I3ACK9</accession>
<reference evidence="2" key="1">
    <citation type="submission" date="2021-03" db="EMBL/GenBank/DDBJ databases">
        <title>Evolutionary innovations through gain and loss of genes in the ectomycorrhizal Boletales.</title>
        <authorList>
            <person name="Wu G."/>
            <person name="Miyauchi S."/>
            <person name="Morin E."/>
            <person name="Yang Z.-L."/>
            <person name="Xu J."/>
            <person name="Martin F.M."/>
        </authorList>
    </citation>
    <scope>NUCLEOTIDE SEQUENCE</scope>
    <source>
        <strain evidence="2">BR01</strain>
    </source>
</reference>
<name>A0A8I3ACK9_9AGAM</name>
<dbReference type="EMBL" id="JAGFBS010000009">
    <property type="protein sequence ID" value="KAG6377616.1"/>
    <property type="molecule type" value="Genomic_DNA"/>
</dbReference>
<keyword evidence="3" id="KW-1185">Reference proteome</keyword>
<gene>
    <name evidence="2" type="ORF">JVT61DRAFT_15434</name>
</gene>
<dbReference type="OrthoDB" id="3261081at2759"/>
<sequence>MSMSSPPPSPLRVTLTVSTVANAFIKFRRARHDALDFASGLPITHPTLCGEDATCRRRVPLEHADRYVCKGAVDVTKLLRGSRASLLEKAVLIGANVLVEERYVSLPVSISFRRQAVCLWLWSLWVWPVATPAGGRFRTPTDRTRVFEASQTADGVSFLQLGLPDTYTQKQAGRQVSGAGQSRHIAFGPNTNHTDVD</sequence>
<evidence type="ECO:0000256" key="1">
    <source>
        <dbReference type="SAM" id="MobiDB-lite"/>
    </source>
</evidence>
<organism evidence="2 3">
    <name type="scientific">Boletus reticuloceps</name>
    <dbReference type="NCBI Taxonomy" id="495285"/>
    <lineage>
        <taxon>Eukaryota</taxon>
        <taxon>Fungi</taxon>
        <taxon>Dikarya</taxon>
        <taxon>Basidiomycota</taxon>
        <taxon>Agaricomycotina</taxon>
        <taxon>Agaricomycetes</taxon>
        <taxon>Agaricomycetidae</taxon>
        <taxon>Boletales</taxon>
        <taxon>Boletineae</taxon>
        <taxon>Boletaceae</taxon>
        <taxon>Boletoideae</taxon>
        <taxon>Boletus</taxon>
    </lineage>
</organism>
<dbReference type="AlphaFoldDB" id="A0A8I3ACK9"/>
<evidence type="ECO:0000313" key="3">
    <source>
        <dbReference type="Proteomes" id="UP000683000"/>
    </source>
</evidence>
<evidence type="ECO:0000313" key="2">
    <source>
        <dbReference type="EMBL" id="KAG6377616.1"/>
    </source>
</evidence>
<proteinExistence type="predicted"/>